<sequence>MGRWAAYRLLRRLTSLSSPSSIPSHSSIHFISFSLLRSSDSAAPQFHRFRPFSYAPSSSYASLAHNYDYGIRDFNQSFVDDNDDVQSRQDEEEQIARIPVKAFFLSTSINLRSMQAENSGNVVPPTSRTSNYVTLRFCDIPSGMIGIGVENNKICNRYMVVFQYGSAVLFNVEDHEVDFFLNIARRHASGLLSDMKKDDYMVKEKATLAEDMLGGPDYIVLRHLDTDGIRIIGSVLGQSIALDYYVSQVDGMVEEFADINRAMEKTGTFTMRRKKLFQLVGKANSNLADIILKVGLFDRSEIAWREAKYAEINEYLREEYEVTQRFGNLDIKLKFVEHNIHFLQEVLQNRRSDLLEWCIIILLTIENVISICEIIRDSGAGSV</sequence>
<protein>
    <submittedName>
        <fullName evidence="4">Protein RETARDED ROOT GROWTH, mitochondrial</fullName>
    </submittedName>
</protein>
<gene>
    <name evidence="4" type="primary">LOC110803319</name>
</gene>
<dbReference type="AlphaFoldDB" id="A0A9R0JCL8"/>
<keyword evidence="3" id="KW-1185">Reference proteome</keyword>
<organism evidence="3 4">
    <name type="scientific">Spinacia oleracea</name>
    <name type="common">Spinach</name>
    <dbReference type="NCBI Taxonomy" id="3562"/>
    <lineage>
        <taxon>Eukaryota</taxon>
        <taxon>Viridiplantae</taxon>
        <taxon>Streptophyta</taxon>
        <taxon>Embryophyta</taxon>
        <taxon>Tracheophyta</taxon>
        <taxon>Spermatophyta</taxon>
        <taxon>Magnoliopsida</taxon>
        <taxon>eudicotyledons</taxon>
        <taxon>Gunneridae</taxon>
        <taxon>Pentapetalae</taxon>
        <taxon>Caryophyllales</taxon>
        <taxon>Chenopodiaceae</taxon>
        <taxon>Chenopodioideae</taxon>
        <taxon>Anserineae</taxon>
        <taxon>Spinacia</taxon>
    </lineage>
</organism>
<dbReference type="Proteomes" id="UP000813463">
    <property type="component" value="Chromosome 6"/>
</dbReference>
<feature type="domain" description="DUF155" evidence="2">
    <location>
        <begin position="159"/>
        <end position="329"/>
    </location>
</feature>
<evidence type="ECO:0000313" key="3">
    <source>
        <dbReference type="Proteomes" id="UP000813463"/>
    </source>
</evidence>
<evidence type="ECO:0000259" key="2">
    <source>
        <dbReference type="Pfam" id="PF02582"/>
    </source>
</evidence>
<comment type="similarity">
    <text evidence="1">Belongs to the RMD1/sif2 family.</text>
</comment>
<dbReference type="GO" id="GO:0005739">
    <property type="term" value="C:mitochondrion"/>
    <property type="evidence" value="ECO:0007669"/>
    <property type="project" value="UniProtKB-ARBA"/>
</dbReference>
<dbReference type="InterPro" id="IPR003734">
    <property type="entry name" value="DUF155"/>
</dbReference>
<accession>A0A9R0JCL8</accession>
<evidence type="ECO:0000256" key="1">
    <source>
        <dbReference type="ARBA" id="ARBA00008306"/>
    </source>
</evidence>
<dbReference type="PANTHER" id="PTHR16255">
    <property type="entry name" value="REQUIRED FOR MEIOTIC NUCLEAR DIVISION PROTEIN 1 HOMOLOG"/>
    <property type="match status" value="1"/>
</dbReference>
<evidence type="ECO:0000313" key="4">
    <source>
        <dbReference type="RefSeq" id="XP_021864513.1"/>
    </source>
</evidence>
<name>A0A9R0JCL8_SPIOL</name>
<reference evidence="3" key="1">
    <citation type="journal article" date="2021" name="Nat. Commun.">
        <title>Genomic analyses provide insights into spinach domestication and the genetic basis of agronomic traits.</title>
        <authorList>
            <person name="Cai X."/>
            <person name="Sun X."/>
            <person name="Xu C."/>
            <person name="Sun H."/>
            <person name="Wang X."/>
            <person name="Ge C."/>
            <person name="Zhang Z."/>
            <person name="Wang Q."/>
            <person name="Fei Z."/>
            <person name="Jiao C."/>
            <person name="Wang Q."/>
        </authorList>
    </citation>
    <scope>NUCLEOTIDE SEQUENCE [LARGE SCALE GENOMIC DNA]</scope>
    <source>
        <strain evidence="3">cv. Varoflay</strain>
    </source>
</reference>
<dbReference type="Pfam" id="PF02582">
    <property type="entry name" value="DUF155"/>
    <property type="match status" value="1"/>
</dbReference>
<proteinExistence type="inferred from homology"/>
<dbReference type="KEGG" id="soe:110803319"/>
<dbReference type="GeneID" id="110803319"/>
<dbReference type="InterPro" id="IPR051624">
    <property type="entry name" value="RMD1/Sad1-interacting"/>
</dbReference>
<dbReference type="PANTHER" id="PTHR16255:SF16">
    <property type="entry name" value="PROTEIN RETARDED ROOT GROWTH, MITOCHONDRIAL"/>
    <property type="match status" value="1"/>
</dbReference>
<dbReference type="RefSeq" id="XP_021864513.1">
    <property type="nucleotide sequence ID" value="XM_022008821.2"/>
</dbReference>
<dbReference type="OrthoDB" id="18302at2759"/>
<reference evidence="4" key="2">
    <citation type="submission" date="2025-08" db="UniProtKB">
        <authorList>
            <consortium name="RefSeq"/>
        </authorList>
    </citation>
    <scope>IDENTIFICATION</scope>
    <source>
        <tissue evidence="4">Leaf</tissue>
    </source>
</reference>